<name>A0A2Z6P3Z1_TRISU</name>
<proteinExistence type="predicted"/>
<gene>
    <name evidence="1" type="ORF">TSUD_92730</name>
</gene>
<sequence length="107" mass="11533">MDPDLSKLALNLVEKIDLTECGDKYKENSNFKYGGGDGDAYTRPASTPPRPTEIYVGGGEAGIRPPLTGEGCQLLSLIEFGVVLYWEAGTSVGVVQPDPARPHLTFY</sequence>
<evidence type="ECO:0000313" key="2">
    <source>
        <dbReference type="Proteomes" id="UP000242715"/>
    </source>
</evidence>
<dbReference type="EMBL" id="DF974983">
    <property type="protein sequence ID" value="GAU51131.1"/>
    <property type="molecule type" value="Genomic_DNA"/>
</dbReference>
<reference evidence="2" key="1">
    <citation type="journal article" date="2017" name="Front. Plant Sci.">
        <title>Climate Clever Clovers: New Paradigm to Reduce the Environmental Footprint of Ruminants by Breeding Low Methanogenic Forages Utilizing Haplotype Variation.</title>
        <authorList>
            <person name="Kaur P."/>
            <person name="Appels R."/>
            <person name="Bayer P.E."/>
            <person name="Keeble-Gagnere G."/>
            <person name="Wang J."/>
            <person name="Hirakawa H."/>
            <person name="Shirasawa K."/>
            <person name="Vercoe P."/>
            <person name="Stefanova K."/>
            <person name="Durmic Z."/>
            <person name="Nichols P."/>
            <person name="Revell C."/>
            <person name="Isobe S.N."/>
            <person name="Edwards D."/>
            <person name="Erskine W."/>
        </authorList>
    </citation>
    <scope>NUCLEOTIDE SEQUENCE [LARGE SCALE GENOMIC DNA]</scope>
    <source>
        <strain evidence="2">cv. Daliak</strain>
    </source>
</reference>
<dbReference type="AlphaFoldDB" id="A0A2Z6P3Z1"/>
<dbReference type="Proteomes" id="UP000242715">
    <property type="component" value="Unassembled WGS sequence"/>
</dbReference>
<protein>
    <submittedName>
        <fullName evidence="1">Uncharacterized protein</fullName>
    </submittedName>
</protein>
<evidence type="ECO:0000313" key="1">
    <source>
        <dbReference type="EMBL" id="GAU51131.1"/>
    </source>
</evidence>
<keyword evidence="2" id="KW-1185">Reference proteome</keyword>
<accession>A0A2Z6P3Z1</accession>
<organism evidence="1 2">
    <name type="scientific">Trifolium subterraneum</name>
    <name type="common">Subterranean clover</name>
    <dbReference type="NCBI Taxonomy" id="3900"/>
    <lineage>
        <taxon>Eukaryota</taxon>
        <taxon>Viridiplantae</taxon>
        <taxon>Streptophyta</taxon>
        <taxon>Embryophyta</taxon>
        <taxon>Tracheophyta</taxon>
        <taxon>Spermatophyta</taxon>
        <taxon>Magnoliopsida</taxon>
        <taxon>eudicotyledons</taxon>
        <taxon>Gunneridae</taxon>
        <taxon>Pentapetalae</taxon>
        <taxon>rosids</taxon>
        <taxon>fabids</taxon>
        <taxon>Fabales</taxon>
        <taxon>Fabaceae</taxon>
        <taxon>Papilionoideae</taxon>
        <taxon>50 kb inversion clade</taxon>
        <taxon>NPAAA clade</taxon>
        <taxon>Hologalegina</taxon>
        <taxon>IRL clade</taxon>
        <taxon>Trifolieae</taxon>
        <taxon>Trifolium</taxon>
    </lineage>
</organism>